<dbReference type="Gene3D" id="3.40.50.2000">
    <property type="entry name" value="Glycogen Phosphorylase B"/>
    <property type="match status" value="2"/>
</dbReference>
<dbReference type="InterPro" id="IPR028098">
    <property type="entry name" value="Glyco_trans_4-like_N"/>
</dbReference>
<reference evidence="4 5" key="1">
    <citation type="journal article" date="2018" name="Int. J. Syst. Evol. Microbiol.">
        <title>Rubneribacter badeniensis gen. nov., sp. nov. and Enteroscipio rubneri gen. nov., sp. nov., new members of the Eggerthellaceae isolated from human faeces.</title>
        <authorList>
            <person name="Danylec N."/>
            <person name="Gobl A."/>
            <person name="Stoll D.A."/>
            <person name="Hetzer B."/>
            <person name="Kulling S.E."/>
            <person name="Huch M."/>
        </authorList>
    </citation>
    <scope>NUCLEOTIDE SEQUENCE [LARGE SCALE GENOMIC DNA]</scope>
    <source>
        <strain evidence="4 5">ResAG-85</strain>
    </source>
</reference>
<evidence type="ECO:0000313" key="4">
    <source>
        <dbReference type="EMBL" id="PNV64471.1"/>
    </source>
</evidence>
<name>A0A2K2U2E9_9ACTN</name>
<dbReference type="EMBL" id="PPEL01000095">
    <property type="protein sequence ID" value="PNV64471.1"/>
    <property type="molecule type" value="Genomic_DNA"/>
</dbReference>
<proteinExistence type="predicted"/>
<dbReference type="Pfam" id="PF13579">
    <property type="entry name" value="Glyco_trans_4_4"/>
    <property type="match status" value="1"/>
</dbReference>
<dbReference type="AlphaFoldDB" id="A0A2K2U2E9"/>
<dbReference type="GO" id="GO:0016757">
    <property type="term" value="F:glycosyltransferase activity"/>
    <property type="evidence" value="ECO:0007669"/>
    <property type="project" value="UniProtKB-KW"/>
</dbReference>
<dbReference type="Pfam" id="PF13692">
    <property type="entry name" value="Glyco_trans_1_4"/>
    <property type="match status" value="1"/>
</dbReference>
<feature type="domain" description="Glycosyltransferase subfamily 4-like N-terminal" evidence="3">
    <location>
        <begin position="17"/>
        <end position="194"/>
    </location>
</feature>
<keyword evidence="2 4" id="KW-0808">Transferase</keyword>
<dbReference type="RefSeq" id="WP_103263256.1">
    <property type="nucleotide sequence ID" value="NZ_PPEL01000095.1"/>
</dbReference>
<organism evidence="4 5">
    <name type="scientific">Rubneribacter badeniensis</name>
    <dbReference type="NCBI Taxonomy" id="2070688"/>
    <lineage>
        <taxon>Bacteria</taxon>
        <taxon>Bacillati</taxon>
        <taxon>Actinomycetota</taxon>
        <taxon>Coriobacteriia</taxon>
        <taxon>Eggerthellales</taxon>
        <taxon>Eggerthellaceae</taxon>
        <taxon>Rubneribacter</taxon>
    </lineage>
</organism>
<sequence length="411" mass="44595">MRVLAVTQHYWPEPFNTADMCEGLASRGHEVTVLTGLPNYPEGEIYSGYGGGSNRRQERNGVRIVRSWLVPRKRGVAARVANYYSFSKAASRLARKLPGDFDVVVAFQTSPVMMADPAIAYAHHVGAPLLHYVIDIWPECLLSGGVSKDSAVYRMFARVSRRIYGEADRLAVTSPLFIDYLSDLLGKPVDAVRLPQYAEDIFSSMPDKRPEGYDPAKINLTFAGNVGAAQSVKTIVEAAALLKDDPAFAFHIVGSGSELDACIELAGELDASNIVFHGRHPIDEMPAYYAASDAMLATFSASPILGYTLPRKVQSYLAAGKPVLGTLVGEAARVMDEAGCGLRCDAENAAGLAAICREFAGLPEGARQAFGAAGRAYYEEHFTKQKFLDTLEGELRKLKGTRHTDHARSQG</sequence>
<keyword evidence="1" id="KW-0328">Glycosyltransferase</keyword>
<evidence type="ECO:0000256" key="2">
    <source>
        <dbReference type="ARBA" id="ARBA00022679"/>
    </source>
</evidence>
<dbReference type="Proteomes" id="UP000236488">
    <property type="component" value="Unassembled WGS sequence"/>
</dbReference>
<dbReference type="CDD" id="cd03794">
    <property type="entry name" value="GT4_WbuB-like"/>
    <property type="match status" value="1"/>
</dbReference>
<evidence type="ECO:0000313" key="5">
    <source>
        <dbReference type="Proteomes" id="UP000236488"/>
    </source>
</evidence>
<gene>
    <name evidence="4" type="ORF">C2L80_11745</name>
</gene>
<comment type="caution">
    <text evidence="4">The sequence shown here is derived from an EMBL/GenBank/DDBJ whole genome shotgun (WGS) entry which is preliminary data.</text>
</comment>
<dbReference type="PANTHER" id="PTHR12526">
    <property type="entry name" value="GLYCOSYLTRANSFERASE"/>
    <property type="match status" value="1"/>
</dbReference>
<evidence type="ECO:0000259" key="3">
    <source>
        <dbReference type="Pfam" id="PF13579"/>
    </source>
</evidence>
<protein>
    <submittedName>
        <fullName evidence="4">Glycosyltransferase WbuB</fullName>
    </submittedName>
</protein>
<evidence type="ECO:0000256" key="1">
    <source>
        <dbReference type="ARBA" id="ARBA00022676"/>
    </source>
</evidence>
<accession>A0A2K2U2E9</accession>
<dbReference type="SUPFAM" id="SSF53756">
    <property type="entry name" value="UDP-Glycosyltransferase/glycogen phosphorylase"/>
    <property type="match status" value="1"/>
</dbReference>
<keyword evidence="5" id="KW-1185">Reference proteome</keyword>